<proteinExistence type="predicted"/>
<feature type="compositionally biased region" description="Basic and acidic residues" evidence="1">
    <location>
        <begin position="130"/>
        <end position="147"/>
    </location>
</feature>
<dbReference type="InterPro" id="IPR044563">
    <property type="entry name" value="Sgt1-like"/>
</dbReference>
<keyword evidence="5" id="KW-1185">Reference proteome</keyword>
<feature type="domain" description="SGS" evidence="2">
    <location>
        <begin position="115"/>
        <end position="214"/>
    </location>
</feature>
<dbReference type="InterPro" id="IPR007052">
    <property type="entry name" value="CS_dom"/>
</dbReference>
<dbReference type="GO" id="GO:0051087">
    <property type="term" value="F:protein-folding chaperone binding"/>
    <property type="evidence" value="ECO:0007669"/>
    <property type="project" value="InterPro"/>
</dbReference>
<comment type="caution">
    <text evidence="4">The sequence shown here is derived from an EMBL/GenBank/DDBJ whole genome shotgun (WGS) entry which is preliminary data.</text>
</comment>
<dbReference type="InParanoid" id="A0A1Y2E090"/>
<feature type="compositionally biased region" description="Polar residues" evidence="1">
    <location>
        <begin position="179"/>
        <end position="191"/>
    </location>
</feature>
<feature type="domain" description="CS" evidence="3">
    <location>
        <begin position="1"/>
        <end position="92"/>
    </location>
</feature>
<dbReference type="PANTHER" id="PTHR45862">
    <property type="entry name" value="PROTEIN SGT1 HOMOLOG"/>
    <property type="match status" value="1"/>
</dbReference>
<feature type="region of interest" description="Disordered" evidence="1">
    <location>
        <begin position="171"/>
        <end position="214"/>
    </location>
</feature>
<dbReference type="SUPFAM" id="SSF49764">
    <property type="entry name" value="HSP20-like chaperones"/>
    <property type="match status" value="1"/>
</dbReference>
<organism evidence="4 5">
    <name type="scientific">Leucosporidium creatinivorum</name>
    <dbReference type="NCBI Taxonomy" id="106004"/>
    <lineage>
        <taxon>Eukaryota</taxon>
        <taxon>Fungi</taxon>
        <taxon>Dikarya</taxon>
        <taxon>Basidiomycota</taxon>
        <taxon>Pucciniomycotina</taxon>
        <taxon>Microbotryomycetes</taxon>
        <taxon>Leucosporidiales</taxon>
        <taxon>Leucosporidium</taxon>
    </lineage>
</organism>
<accession>A0A1Y2E090</accession>
<sequence>MSKIRHEWYQTETEVVLSVFIRNVKPEDLTLDLQERSLSLNIKLPTGSDVVFDLDPLAHPIDVQQSSHRVLAPKIELKLIKKVQGIKWSKIEGDEETGAAAGATMGPITEKTDHSYPSSSKKRTNWDALVKSDADEEKAAADAHGKDPNAGGDKALNELFQKLYADASDEQRRAMVKSYQESNGTSLSTNWDEVKKGKVETHPPDSMVAKKWGA</sequence>
<dbReference type="FunFam" id="2.60.40.790:FF:000012">
    <property type="entry name" value="SGT1 homolog, MIS12 kinetochore complex assembly cochaperone"/>
    <property type="match status" value="1"/>
</dbReference>
<dbReference type="Proteomes" id="UP000193467">
    <property type="component" value="Unassembled WGS sequence"/>
</dbReference>
<dbReference type="InterPro" id="IPR008978">
    <property type="entry name" value="HSP20-like_chaperone"/>
</dbReference>
<dbReference type="AlphaFoldDB" id="A0A1Y2E090"/>
<evidence type="ECO:0000256" key="1">
    <source>
        <dbReference type="SAM" id="MobiDB-lite"/>
    </source>
</evidence>
<dbReference type="Pfam" id="PF04969">
    <property type="entry name" value="CS"/>
    <property type="match status" value="1"/>
</dbReference>
<protein>
    <submittedName>
        <fullName evidence="4">SGS domain-domain-containing protein</fullName>
    </submittedName>
</protein>
<dbReference type="PROSITE" id="PS51048">
    <property type="entry name" value="SGS"/>
    <property type="match status" value="1"/>
</dbReference>
<evidence type="ECO:0000313" key="4">
    <source>
        <dbReference type="EMBL" id="ORY64774.1"/>
    </source>
</evidence>
<dbReference type="Gene3D" id="2.60.40.790">
    <property type="match status" value="1"/>
</dbReference>
<dbReference type="STRING" id="106004.A0A1Y2E090"/>
<dbReference type="InterPro" id="IPR007699">
    <property type="entry name" value="SGS_dom"/>
</dbReference>
<dbReference type="FunCoup" id="A0A1Y2E090">
    <property type="interactions" value="499"/>
</dbReference>
<dbReference type="PROSITE" id="PS51203">
    <property type="entry name" value="CS"/>
    <property type="match status" value="1"/>
</dbReference>
<evidence type="ECO:0000259" key="3">
    <source>
        <dbReference type="PROSITE" id="PS51203"/>
    </source>
</evidence>
<name>A0A1Y2E090_9BASI</name>
<evidence type="ECO:0000313" key="5">
    <source>
        <dbReference type="Proteomes" id="UP000193467"/>
    </source>
</evidence>
<dbReference type="GO" id="GO:0005737">
    <property type="term" value="C:cytoplasm"/>
    <property type="evidence" value="ECO:0007669"/>
    <property type="project" value="UniProtKB-ARBA"/>
</dbReference>
<gene>
    <name evidence="4" type="ORF">BCR35DRAFT_308685</name>
</gene>
<reference evidence="4 5" key="1">
    <citation type="submission" date="2016-07" db="EMBL/GenBank/DDBJ databases">
        <title>Pervasive Adenine N6-methylation of Active Genes in Fungi.</title>
        <authorList>
            <consortium name="DOE Joint Genome Institute"/>
            <person name="Mondo S.J."/>
            <person name="Dannebaum R.O."/>
            <person name="Kuo R.C."/>
            <person name="Labutti K."/>
            <person name="Haridas S."/>
            <person name="Kuo A."/>
            <person name="Salamov A."/>
            <person name="Ahrendt S.R."/>
            <person name="Lipzen A."/>
            <person name="Sullivan W."/>
            <person name="Andreopoulos W.B."/>
            <person name="Clum A."/>
            <person name="Lindquist E."/>
            <person name="Daum C."/>
            <person name="Ramamoorthy G.K."/>
            <person name="Gryganskyi A."/>
            <person name="Culley D."/>
            <person name="Magnuson J.K."/>
            <person name="James T.Y."/>
            <person name="O'Malley M.A."/>
            <person name="Stajich J.E."/>
            <person name="Spatafora J.W."/>
            <person name="Visel A."/>
            <person name="Grigoriev I.V."/>
        </authorList>
    </citation>
    <scope>NUCLEOTIDE SEQUENCE [LARGE SCALE GENOMIC DNA]</scope>
    <source>
        <strain evidence="4 5">62-1032</strain>
    </source>
</reference>
<feature type="compositionally biased region" description="Basic and acidic residues" evidence="1">
    <location>
        <begin position="192"/>
        <end position="203"/>
    </location>
</feature>
<evidence type="ECO:0000259" key="2">
    <source>
        <dbReference type="PROSITE" id="PS51048"/>
    </source>
</evidence>
<dbReference type="EMBL" id="MCGR01000065">
    <property type="protein sequence ID" value="ORY64774.1"/>
    <property type="molecule type" value="Genomic_DNA"/>
</dbReference>
<dbReference type="OrthoDB" id="1898560at2759"/>
<dbReference type="Pfam" id="PF05002">
    <property type="entry name" value="SGS"/>
    <property type="match status" value="1"/>
</dbReference>
<feature type="region of interest" description="Disordered" evidence="1">
    <location>
        <begin position="97"/>
        <end position="154"/>
    </location>
</feature>